<comment type="caution">
    <text evidence="3">The sequence shown here is derived from an EMBL/GenBank/DDBJ whole genome shotgun (WGS) entry which is preliminary data.</text>
</comment>
<reference evidence="3 4" key="2">
    <citation type="submission" date="2018-05" db="EMBL/GenBank/DDBJ databases">
        <authorList>
            <person name="Lanie J.A."/>
            <person name="Ng W.-L."/>
            <person name="Kazmierczak K.M."/>
            <person name="Andrzejewski T.M."/>
            <person name="Davidsen T.M."/>
            <person name="Wayne K.J."/>
            <person name="Tettelin H."/>
            <person name="Glass J.I."/>
            <person name="Rusch D."/>
            <person name="Podicherti R."/>
            <person name="Tsui H.-C.T."/>
            <person name="Winkler M.E."/>
        </authorList>
    </citation>
    <scope>NUCLEOTIDE SEQUENCE [LARGE SCALE GENOMIC DNA]</scope>
    <source>
        <strain evidence="3 4">YBY</strain>
    </source>
</reference>
<sequence length="237" mass="26056">MKTSNSSWKQRVQPKGRKPFVLTLCAMLLAGLSPWAGPAMAQKSDMEERLRTQLRSSTQQLQQLQSQQAQLTAAKTAAETERDAARKEVEQLKARLDKASKQAQSLQDEQEGIKTSARQQVAAAQSQLGRARNEFETLQVQARATETQRASLASSLAQREEELALCTAKNKELYAAGKEILAAYEQFSTGDLLKIRQPLAGSARVKFDEHAQALGDKLYDGLYTPGATTPEQQPVAP</sequence>
<accession>A0A2U2BIW5</accession>
<reference evidence="3 4" key="1">
    <citation type="submission" date="2018-05" db="EMBL/GenBank/DDBJ databases">
        <title>Genome Sequence of an Efficient Indole-Degrading Bacterium, Alcaligenes sp.YBY.</title>
        <authorList>
            <person name="Yang B."/>
        </authorList>
    </citation>
    <scope>NUCLEOTIDE SEQUENCE [LARGE SCALE GENOMIC DNA]</scope>
    <source>
        <strain evidence="3 4">YBY</strain>
    </source>
</reference>
<gene>
    <name evidence="3" type="ORF">DF183_12200</name>
</gene>
<organism evidence="3 4">
    <name type="scientific">Alcaligenes faecalis</name>
    <dbReference type="NCBI Taxonomy" id="511"/>
    <lineage>
        <taxon>Bacteria</taxon>
        <taxon>Pseudomonadati</taxon>
        <taxon>Pseudomonadota</taxon>
        <taxon>Betaproteobacteria</taxon>
        <taxon>Burkholderiales</taxon>
        <taxon>Alcaligenaceae</taxon>
        <taxon>Alcaligenes</taxon>
    </lineage>
</organism>
<feature type="chain" id="PRO_5015589423" evidence="2">
    <location>
        <begin position="42"/>
        <end position="237"/>
    </location>
</feature>
<keyword evidence="2" id="KW-0732">Signal</keyword>
<evidence type="ECO:0000256" key="1">
    <source>
        <dbReference type="SAM" id="MobiDB-lite"/>
    </source>
</evidence>
<name>A0A2U2BIW5_ALCFA</name>
<proteinExistence type="predicted"/>
<dbReference type="Proteomes" id="UP000245216">
    <property type="component" value="Unassembled WGS sequence"/>
</dbReference>
<dbReference type="Gene3D" id="1.10.287.1490">
    <property type="match status" value="1"/>
</dbReference>
<dbReference type="STRING" id="511.UZ73_12710"/>
<dbReference type="EMBL" id="QEXO01000003">
    <property type="protein sequence ID" value="PWE13917.1"/>
    <property type="molecule type" value="Genomic_DNA"/>
</dbReference>
<protein>
    <submittedName>
        <fullName evidence="3">DNA repair protein</fullName>
    </submittedName>
</protein>
<dbReference type="AlphaFoldDB" id="A0A2U2BIW5"/>
<evidence type="ECO:0000256" key="2">
    <source>
        <dbReference type="SAM" id="SignalP"/>
    </source>
</evidence>
<feature type="region of interest" description="Disordered" evidence="1">
    <location>
        <begin position="39"/>
        <end position="67"/>
    </location>
</feature>
<evidence type="ECO:0000313" key="3">
    <source>
        <dbReference type="EMBL" id="PWE13917.1"/>
    </source>
</evidence>
<feature type="signal peptide" evidence="2">
    <location>
        <begin position="1"/>
        <end position="41"/>
    </location>
</feature>
<feature type="compositionally biased region" description="Low complexity" evidence="1">
    <location>
        <begin position="53"/>
        <end position="67"/>
    </location>
</feature>
<dbReference type="RefSeq" id="WP_109089201.1">
    <property type="nucleotide sequence ID" value="NZ_QEXO01000003.1"/>
</dbReference>
<evidence type="ECO:0000313" key="4">
    <source>
        <dbReference type="Proteomes" id="UP000245216"/>
    </source>
</evidence>